<feature type="compositionally biased region" description="Low complexity" evidence="1">
    <location>
        <begin position="496"/>
        <end position="505"/>
    </location>
</feature>
<protein>
    <recommendedName>
        <fullName evidence="4">Phage portal protein</fullName>
    </recommendedName>
</protein>
<accession>A0A2A2IFT6</accession>
<evidence type="ECO:0000256" key="1">
    <source>
        <dbReference type="SAM" id="MobiDB-lite"/>
    </source>
</evidence>
<feature type="region of interest" description="Disordered" evidence="1">
    <location>
        <begin position="480"/>
        <end position="523"/>
    </location>
</feature>
<dbReference type="AlphaFoldDB" id="A0A2A2IFT6"/>
<evidence type="ECO:0008006" key="4">
    <source>
        <dbReference type="Google" id="ProtNLM"/>
    </source>
</evidence>
<proteinExistence type="predicted"/>
<evidence type="ECO:0000313" key="2">
    <source>
        <dbReference type="EMBL" id="PAV30176.1"/>
    </source>
</evidence>
<name>A0A2A2IFT6_9BACI</name>
<feature type="compositionally biased region" description="Polar residues" evidence="1">
    <location>
        <begin position="486"/>
        <end position="495"/>
    </location>
</feature>
<dbReference type="EMBL" id="NPOA01000004">
    <property type="protein sequence ID" value="PAV30176.1"/>
    <property type="molecule type" value="Genomic_DNA"/>
</dbReference>
<feature type="compositionally biased region" description="Polar residues" evidence="1">
    <location>
        <begin position="513"/>
        <end position="523"/>
    </location>
</feature>
<comment type="caution">
    <text evidence="2">The sequence shown here is derived from an EMBL/GenBank/DDBJ whole genome shotgun (WGS) entry which is preliminary data.</text>
</comment>
<reference evidence="2 3" key="1">
    <citation type="submission" date="2017-08" db="EMBL/GenBank/DDBJ databases">
        <title>Virgibacillus indicus sp. nov. and Virgibacillus profoundi sp. nov, two moderately halophilic bacteria isolated from marine sediment by using the Microfluidic Streak Plate.</title>
        <authorList>
            <person name="Xu B."/>
            <person name="Hu B."/>
            <person name="Wang J."/>
            <person name="Zhu Y."/>
            <person name="Huang L."/>
            <person name="Du W."/>
            <person name="Huang Y."/>
        </authorList>
    </citation>
    <scope>NUCLEOTIDE SEQUENCE [LARGE SCALE GENOMIC DNA]</scope>
    <source>
        <strain evidence="2 3">IO3-P3-H5</strain>
    </source>
</reference>
<organism evidence="2 3">
    <name type="scientific">Virgibacillus profundi</name>
    <dbReference type="NCBI Taxonomy" id="2024555"/>
    <lineage>
        <taxon>Bacteria</taxon>
        <taxon>Bacillati</taxon>
        <taxon>Bacillota</taxon>
        <taxon>Bacilli</taxon>
        <taxon>Bacillales</taxon>
        <taxon>Bacillaceae</taxon>
        <taxon>Virgibacillus</taxon>
    </lineage>
</organism>
<dbReference type="Proteomes" id="UP000218887">
    <property type="component" value="Unassembled WGS sequence"/>
</dbReference>
<gene>
    <name evidence="2" type="ORF">CIL05_06830</name>
</gene>
<sequence>MLDIYTKRKEVIIITKETENNTETQSTEFNDYSDSWMELAGLSDYVSQFGNSYASSADIKITDLYKYLMNPQAHIKQIRNASTYLTNRHGILKDVLRMVQSLPTLKYNLIWSNYDDVERNKKHEKKVQDFLDDIDVVQVLRDGLLEISELGTIVTCLRNRQYVQFLDLDDIVIREQRNGKWIVEFDFKTLDSIRNMEDKMIKINSLPNEVTVQSYNAYRNSNDKEKDRYVEISNCHVLNIGVRRGQPFGLPLTLGAWQSILQKEVINKVERSVSNRLLQQILVLQASHIDKEQTKPVPKEVLQAYFREVSKIITKKDDGRIQKNEGGNGLIALPHFLELDTVKMDTTLFKEELYSKMNNDIYQNLGVSPSLLAGLEGNYASANVNHSKFFSYITTILEQFETVLNDYIKMVLPKNQRCKLVLDRTTILEKESEIEKFKEFYQQTGVIEPWLNAIFGSGSLNAMINQSKYEKETLDTATWFTPPLNAHTSSGKDLQNPNSNPPSNENTEKSKTDNNNNTPRAAK</sequence>
<keyword evidence="3" id="KW-1185">Reference proteome</keyword>
<evidence type="ECO:0000313" key="3">
    <source>
        <dbReference type="Proteomes" id="UP000218887"/>
    </source>
</evidence>